<feature type="region of interest" description="Disordered" evidence="1">
    <location>
        <begin position="107"/>
        <end position="145"/>
    </location>
</feature>
<evidence type="ECO:0000313" key="2">
    <source>
        <dbReference type="EMBL" id="CAJ2500569.1"/>
    </source>
</evidence>
<dbReference type="InterPro" id="IPR045864">
    <property type="entry name" value="aa-tRNA-synth_II/BPL/LPL"/>
</dbReference>
<proteinExistence type="predicted"/>
<evidence type="ECO:0000256" key="1">
    <source>
        <dbReference type="SAM" id="MobiDB-lite"/>
    </source>
</evidence>
<dbReference type="EMBL" id="CAUWAG010000003">
    <property type="protein sequence ID" value="CAJ2500569.1"/>
    <property type="molecule type" value="Genomic_DNA"/>
</dbReference>
<dbReference type="Gene3D" id="3.30.930.10">
    <property type="entry name" value="Bira Bifunctional Protein, Domain 2"/>
    <property type="match status" value="1"/>
</dbReference>
<sequence>MILTNPALLHYKRMTGLQEYLRQRILDSRASSPSTASPSAPLAPASTLFIFEPAPVYMLGRSAATFDSTKTAEPWWTLVTSVMRKTSYLSRAQEAILTDELKIWSRRTKRDDDSESASTSPGPGARGARGKARQDSTATEFKAEADLTECEDRQLSTYYGPGQEVI</sequence>
<reference evidence="2" key="1">
    <citation type="submission" date="2023-10" db="EMBL/GenBank/DDBJ databases">
        <authorList>
            <person name="Hackl T."/>
        </authorList>
    </citation>
    <scope>NUCLEOTIDE SEQUENCE</scope>
</reference>
<comment type="caution">
    <text evidence="2">The sequence shown here is derived from an EMBL/GenBank/DDBJ whole genome shotgun (WGS) entry which is preliminary data.</text>
</comment>
<gene>
    <name evidence="2" type="ORF">KHLLAP_LOCUS1037</name>
</gene>
<dbReference type="AlphaFoldDB" id="A0AAI8V911"/>
<protein>
    <submittedName>
        <fullName evidence="2">Uu.00g034220.m01.CDS01</fullName>
    </submittedName>
</protein>
<evidence type="ECO:0000313" key="3">
    <source>
        <dbReference type="Proteomes" id="UP001295740"/>
    </source>
</evidence>
<organism evidence="2 3">
    <name type="scientific">Anthostomella pinea</name>
    <dbReference type="NCBI Taxonomy" id="933095"/>
    <lineage>
        <taxon>Eukaryota</taxon>
        <taxon>Fungi</taxon>
        <taxon>Dikarya</taxon>
        <taxon>Ascomycota</taxon>
        <taxon>Pezizomycotina</taxon>
        <taxon>Sordariomycetes</taxon>
        <taxon>Xylariomycetidae</taxon>
        <taxon>Xylariales</taxon>
        <taxon>Xylariaceae</taxon>
        <taxon>Anthostomella</taxon>
    </lineage>
</organism>
<name>A0AAI8V911_9PEZI</name>
<keyword evidence="3" id="KW-1185">Reference proteome</keyword>
<accession>A0AAI8V911</accession>
<dbReference type="Proteomes" id="UP001295740">
    <property type="component" value="Unassembled WGS sequence"/>
</dbReference>